<keyword evidence="4" id="KW-1185">Reference proteome</keyword>
<feature type="domain" description="TfoX N-terminal" evidence="2">
    <location>
        <begin position="13"/>
        <end position="106"/>
    </location>
</feature>
<evidence type="ECO:0000256" key="1">
    <source>
        <dbReference type="SAM" id="MobiDB-lite"/>
    </source>
</evidence>
<dbReference type="KEGG" id="cmb:CSW64_12450"/>
<organism evidence="3 4">
    <name type="scientific">Caulobacter mirabilis</name>
    <dbReference type="NCBI Taxonomy" id="69666"/>
    <lineage>
        <taxon>Bacteria</taxon>
        <taxon>Pseudomonadati</taxon>
        <taxon>Pseudomonadota</taxon>
        <taxon>Alphaproteobacteria</taxon>
        <taxon>Caulobacterales</taxon>
        <taxon>Caulobacteraceae</taxon>
        <taxon>Caulobacter</taxon>
    </lineage>
</organism>
<dbReference type="OrthoDB" id="1524907at2"/>
<evidence type="ECO:0000259" key="2">
    <source>
        <dbReference type="Pfam" id="PF04993"/>
    </source>
</evidence>
<dbReference type="RefSeq" id="WP_099622419.1">
    <property type="nucleotide sequence ID" value="NZ_CP024201.1"/>
</dbReference>
<dbReference type="PANTHER" id="PTHR36121">
    <property type="entry name" value="PROTEIN SXY"/>
    <property type="match status" value="1"/>
</dbReference>
<dbReference type="EMBL" id="CP024201">
    <property type="protein sequence ID" value="ATQ43167.1"/>
    <property type="molecule type" value="Genomic_DNA"/>
</dbReference>
<gene>
    <name evidence="3" type="ORF">CSW64_12450</name>
</gene>
<evidence type="ECO:0000313" key="4">
    <source>
        <dbReference type="Proteomes" id="UP000228945"/>
    </source>
</evidence>
<name>A0A2D2AZ16_9CAUL</name>
<dbReference type="SUPFAM" id="SSF159894">
    <property type="entry name" value="YgaC/TfoX-N like"/>
    <property type="match status" value="1"/>
</dbReference>
<proteinExistence type="predicted"/>
<feature type="region of interest" description="Disordered" evidence="1">
    <location>
        <begin position="112"/>
        <end position="131"/>
    </location>
</feature>
<accession>A0A2D2AZ16</accession>
<dbReference type="Gene3D" id="3.30.1460.30">
    <property type="entry name" value="YgaC/TfoX-N like chaperone"/>
    <property type="match status" value="1"/>
</dbReference>
<reference evidence="3 4" key="1">
    <citation type="submission" date="2017-10" db="EMBL/GenBank/DDBJ databases">
        <title>Genome sequence of Caulobacter mirabilis FWC38.</title>
        <authorList>
            <person name="Fiebig A."/>
            <person name="Crosson S."/>
        </authorList>
    </citation>
    <scope>NUCLEOTIDE SEQUENCE [LARGE SCALE GENOMIC DNA]</scope>
    <source>
        <strain evidence="3 4">FWC 38</strain>
    </source>
</reference>
<evidence type="ECO:0000313" key="3">
    <source>
        <dbReference type="EMBL" id="ATQ43167.1"/>
    </source>
</evidence>
<dbReference type="InterPro" id="IPR047525">
    <property type="entry name" value="TfoX-like"/>
</dbReference>
<dbReference type="Proteomes" id="UP000228945">
    <property type="component" value="Chromosome"/>
</dbReference>
<dbReference type="Pfam" id="PF04993">
    <property type="entry name" value="TfoX_N"/>
    <property type="match status" value="1"/>
</dbReference>
<protein>
    <recommendedName>
        <fullName evidence="2">TfoX N-terminal domain-containing protein</fullName>
    </recommendedName>
</protein>
<sequence>MAVSAEFKDQVQEALGGLGMLKFKGMFGGASVSVGDVNFGLIFGETLYLKVDDLNRAAFEATDSEPFVYAMKNGKTGRLHYWRLPEAAWDDPDAAERWARLAIDAALRAKQPKTKKGRAMREDIGPGPWDG</sequence>
<dbReference type="InterPro" id="IPR007076">
    <property type="entry name" value="TfoX_N"/>
</dbReference>
<dbReference type="AlphaFoldDB" id="A0A2D2AZ16"/>
<dbReference type="PANTHER" id="PTHR36121:SF1">
    <property type="entry name" value="PROTEIN SXY"/>
    <property type="match status" value="1"/>
</dbReference>